<gene>
    <name evidence="12" type="ORF">FEZ53_10445</name>
</gene>
<dbReference type="Gene3D" id="2.115.10.20">
    <property type="entry name" value="Glycosyl hydrolase domain, family 43"/>
    <property type="match status" value="1"/>
</dbReference>
<dbReference type="PANTHER" id="PTHR43101:SF1">
    <property type="entry name" value="BETA-FRUCTOSIDASE"/>
    <property type="match status" value="1"/>
</dbReference>
<evidence type="ECO:0000313" key="12">
    <source>
        <dbReference type="EMBL" id="TLP89868.1"/>
    </source>
</evidence>
<comment type="function">
    <text evidence="9">Enables the bacterium to metabolize sucrose as a sole carbon source.</text>
</comment>
<evidence type="ECO:0000259" key="10">
    <source>
        <dbReference type="Pfam" id="PF00251"/>
    </source>
</evidence>
<dbReference type="InterPro" id="IPR013148">
    <property type="entry name" value="Glyco_hydro_32_N"/>
</dbReference>
<dbReference type="NCBIfam" id="TIGR01322">
    <property type="entry name" value="scrB_fam"/>
    <property type="match status" value="1"/>
</dbReference>
<dbReference type="GO" id="GO:0005737">
    <property type="term" value="C:cytoplasm"/>
    <property type="evidence" value="ECO:0007669"/>
    <property type="project" value="UniProtKB-SubCell"/>
</dbReference>
<keyword evidence="9" id="KW-0119">Carbohydrate metabolism</keyword>
<dbReference type="AlphaFoldDB" id="A0A5R9B1Z1"/>
<dbReference type="InterPro" id="IPR023296">
    <property type="entry name" value="Glyco_hydro_beta-prop_sf"/>
</dbReference>
<proteinExistence type="inferred from homology"/>
<evidence type="ECO:0000256" key="8">
    <source>
        <dbReference type="RuleBase" id="RU362110"/>
    </source>
</evidence>
<evidence type="ECO:0000256" key="9">
    <source>
        <dbReference type="RuleBase" id="RU365015"/>
    </source>
</evidence>
<comment type="subcellular location">
    <subcellularLocation>
        <location evidence="9">Cytoplasm</location>
    </subcellularLocation>
</comment>
<keyword evidence="6 8" id="KW-0326">Glycosidase</keyword>
<comment type="caution">
    <text evidence="12">The sequence shown here is derived from an EMBL/GenBank/DDBJ whole genome shotgun (WGS) entry which is preliminary data.</text>
</comment>
<evidence type="ECO:0000256" key="7">
    <source>
        <dbReference type="ARBA" id="ARBA00033367"/>
    </source>
</evidence>
<accession>A0A5R9B1Z1</accession>
<dbReference type="Pfam" id="PF08244">
    <property type="entry name" value="Glyco_hydro_32C"/>
    <property type="match status" value="1"/>
</dbReference>
<evidence type="ECO:0000256" key="3">
    <source>
        <dbReference type="ARBA" id="ARBA00012758"/>
    </source>
</evidence>
<evidence type="ECO:0000256" key="2">
    <source>
        <dbReference type="ARBA" id="ARBA00009902"/>
    </source>
</evidence>
<name>A0A5R9B1Z1_STAXY</name>
<dbReference type="EMBL" id="VBTJ01000002">
    <property type="protein sequence ID" value="TLP89868.1"/>
    <property type="molecule type" value="Genomic_DNA"/>
</dbReference>
<dbReference type="InterPro" id="IPR006232">
    <property type="entry name" value="Suc6P_hydrolase"/>
</dbReference>
<dbReference type="RefSeq" id="WP_119610111.1">
    <property type="nucleotide sequence ID" value="NZ_JALKSG010000003.1"/>
</dbReference>
<dbReference type="GO" id="GO:0004564">
    <property type="term" value="F:beta-fructofuranosidase activity"/>
    <property type="evidence" value="ECO:0007669"/>
    <property type="project" value="UniProtKB-EC"/>
</dbReference>
<dbReference type="InterPro" id="IPR051214">
    <property type="entry name" value="GH32_Enzymes"/>
</dbReference>
<evidence type="ECO:0000256" key="6">
    <source>
        <dbReference type="ARBA" id="ARBA00023295"/>
    </source>
</evidence>
<evidence type="ECO:0000259" key="11">
    <source>
        <dbReference type="Pfam" id="PF08244"/>
    </source>
</evidence>
<organism evidence="12 13">
    <name type="scientific">Staphylococcus xylosus</name>
    <dbReference type="NCBI Taxonomy" id="1288"/>
    <lineage>
        <taxon>Bacteria</taxon>
        <taxon>Bacillati</taxon>
        <taxon>Bacillota</taxon>
        <taxon>Bacilli</taxon>
        <taxon>Bacillales</taxon>
        <taxon>Staphylococcaceae</taxon>
        <taxon>Staphylococcus</taxon>
    </lineage>
</organism>
<dbReference type="SUPFAM" id="SSF75005">
    <property type="entry name" value="Arabinanase/levansucrase/invertase"/>
    <property type="match status" value="1"/>
</dbReference>
<dbReference type="SUPFAM" id="SSF49899">
    <property type="entry name" value="Concanavalin A-like lectins/glucanases"/>
    <property type="match status" value="1"/>
</dbReference>
<keyword evidence="5 8" id="KW-0378">Hydrolase</keyword>
<dbReference type="InterPro" id="IPR013320">
    <property type="entry name" value="ConA-like_dom_sf"/>
</dbReference>
<dbReference type="InterPro" id="IPR001362">
    <property type="entry name" value="Glyco_hydro_32"/>
</dbReference>
<dbReference type="Pfam" id="PF00251">
    <property type="entry name" value="Glyco_hydro_32N"/>
    <property type="match status" value="1"/>
</dbReference>
<dbReference type="PANTHER" id="PTHR43101">
    <property type="entry name" value="BETA-FRUCTOSIDASE"/>
    <property type="match status" value="1"/>
</dbReference>
<protein>
    <recommendedName>
        <fullName evidence="4 8">Sucrose-6-phosphate hydrolase</fullName>
        <ecNumber evidence="3 8">3.2.1.26</ecNumber>
    </recommendedName>
    <alternativeName>
        <fullName evidence="7 9">Invertase</fullName>
    </alternativeName>
</protein>
<dbReference type="Gene3D" id="2.60.120.560">
    <property type="entry name" value="Exo-inulinase, domain 1"/>
    <property type="match status" value="1"/>
</dbReference>
<dbReference type="EC" id="3.2.1.26" evidence="3 8"/>
<dbReference type="OrthoDB" id="9759709at2"/>
<dbReference type="SMART" id="SM00640">
    <property type="entry name" value="Glyco_32"/>
    <property type="match status" value="1"/>
</dbReference>
<evidence type="ECO:0000313" key="13">
    <source>
        <dbReference type="Proteomes" id="UP000307747"/>
    </source>
</evidence>
<comment type="similarity">
    <text evidence="2 8">Belongs to the glycosyl hydrolase 32 family.</text>
</comment>
<evidence type="ECO:0000256" key="5">
    <source>
        <dbReference type="ARBA" id="ARBA00022801"/>
    </source>
</evidence>
<comment type="catalytic activity">
    <reaction evidence="8">
        <text>Hydrolysis of terminal non-reducing beta-D-fructofuranoside residues in beta-D-fructofuranosides.</text>
        <dbReference type="EC" id="3.2.1.26"/>
    </reaction>
</comment>
<evidence type="ECO:0000256" key="1">
    <source>
        <dbReference type="ARBA" id="ARBA00004914"/>
    </source>
</evidence>
<keyword evidence="9" id="KW-0963">Cytoplasm</keyword>
<dbReference type="GO" id="GO:0005985">
    <property type="term" value="P:sucrose metabolic process"/>
    <property type="evidence" value="ECO:0007669"/>
    <property type="project" value="UniProtKB-UniPathway"/>
</dbReference>
<reference evidence="12 13" key="1">
    <citation type="submission" date="2019-05" db="EMBL/GenBank/DDBJ databases">
        <title>The metagenome of a microbial culture collection derived from dairy environment covers the genomic content of the human microbiome.</title>
        <authorList>
            <person name="Roder T."/>
            <person name="Wuthrich D."/>
            <person name="Sattari Z."/>
            <person name="Von Ah U."/>
            <person name="Bar C."/>
            <person name="Ronchi F."/>
            <person name="Macpherson A.J."/>
            <person name="Ganal-Vonarburg S.C."/>
            <person name="Bruggmann R."/>
            <person name="Vergeres G."/>
        </authorList>
    </citation>
    <scope>NUCLEOTIDE SEQUENCE [LARGE SCALE GENOMIC DNA]</scope>
    <source>
        <strain evidence="12 13">FAM 20833</strain>
    </source>
</reference>
<comment type="pathway">
    <text evidence="1 9">Glycan biosynthesis; sucrose metabolism.</text>
</comment>
<feature type="domain" description="Glycosyl hydrolase family 32 N-terminal" evidence="10">
    <location>
        <begin position="18"/>
        <end position="326"/>
    </location>
</feature>
<dbReference type="Proteomes" id="UP000307747">
    <property type="component" value="Unassembled WGS sequence"/>
</dbReference>
<dbReference type="InterPro" id="IPR013189">
    <property type="entry name" value="Glyco_hydro_32_C"/>
</dbReference>
<evidence type="ECO:0000256" key="4">
    <source>
        <dbReference type="ARBA" id="ARBA00019623"/>
    </source>
</evidence>
<sequence>MEQQFIDITNDRYRLGYHLMAKSGWINDPNGFVYFKGYYHVFYQHYPYSAEWGPMHWGHARSKDLIHWETLPIALTPGDKEDKDGCFSGTAIVKGDILYLVYTGHHYYENESNPDYFWQNQNLAYSTDGVHFTKYKNNPIIAKPPEDNTHHFRDPKVWEHNSKYYQLLGSQSNDELGRAILYVSDNLIEWDYLGEIDHAKSEETEGFMWECPDLFNLNGHDVLLCSPQGIIPQKTQFLNLHNTGYFLGDLDYKKGEFNRNSNFIELDKGHDFYAAQTLLAPDGRRILIGWMAMWENEMPEQKDGWSGALTLPRELVLKDNKMYMKPIKELHSLRKDNGTNKTFQLDGLYSLSNVTEHSEIELDLSLDNKDCSFNIYFKDKQDVPFLTLECSQNNFILKGLDANNKRYATINLTERINIRIFIDSSSIELFINEGEVVFTERYYVEGDPIVQIEGNSNINGNVTVYHLENHAVKY</sequence>
<feature type="domain" description="Glycosyl hydrolase family 32 C-terminal" evidence="11">
    <location>
        <begin position="338"/>
        <end position="453"/>
    </location>
</feature>
<dbReference type="CDD" id="cd08996">
    <property type="entry name" value="GH32_FFase"/>
    <property type="match status" value="1"/>
</dbReference>
<dbReference type="UniPathway" id="UPA00238"/>